<evidence type="ECO:0000256" key="1">
    <source>
        <dbReference type="ARBA" id="ARBA00022723"/>
    </source>
</evidence>
<feature type="domain" description="Fe2OG dioxygenase" evidence="4">
    <location>
        <begin position="159"/>
        <end position="256"/>
    </location>
</feature>
<dbReference type="GO" id="GO:0046872">
    <property type="term" value="F:metal ion binding"/>
    <property type="evidence" value="ECO:0007669"/>
    <property type="project" value="UniProtKB-KW"/>
</dbReference>
<sequence length="312" mass="35397">MSNSLIPIVDLSPFFKEGDEEGKKRAKEIIGKACSESGFFQVKNHGVPVDLMARALNLSKTFFGYPNQEKLKSSPGIGAPLPAGYNTQRDHSQDKNEYLLVFPPGSSFNVYPSNPPEFREVLDETFSYLVKLGMLLETTLNECMGLPPNFLREYNNDRSWDFMIGLHYFPATEAGNNGLTPHEDGNTVTLVFQDEAGLEVCKNGEWILVTPSEGTITVNVGDAIQVLSNNKMKSSTHRVVRPKGKSRYSYGFFYNLHGDKWVEPLPQFTTEIGEKPKYRGFYFKDYQKLRMRNKTHPPERPEDVIHITHYAI</sequence>
<dbReference type="AlphaFoldDB" id="A0AAN8V4K1"/>
<organism evidence="5 6">
    <name type="scientific">Dillenia turbinata</name>
    <dbReference type="NCBI Taxonomy" id="194707"/>
    <lineage>
        <taxon>Eukaryota</taxon>
        <taxon>Viridiplantae</taxon>
        <taxon>Streptophyta</taxon>
        <taxon>Embryophyta</taxon>
        <taxon>Tracheophyta</taxon>
        <taxon>Spermatophyta</taxon>
        <taxon>Magnoliopsida</taxon>
        <taxon>eudicotyledons</taxon>
        <taxon>Gunneridae</taxon>
        <taxon>Pentapetalae</taxon>
        <taxon>Dilleniales</taxon>
        <taxon>Dilleniaceae</taxon>
        <taxon>Dillenia</taxon>
    </lineage>
</organism>
<dbReference type="GO" id="GO:0051213">
    <property type="term" value="F:dioxygenase activity"/>
    <property type="evidence" value="ECO:0007669"/>
    <property type="project" value="UniProtKB-KW"/>
</dbReference>
<reference evidence="5 6" key="1">
    <citation type="submission" date="2023-12" db="EMBL/GenBank/DDBJ databases">
        <title>A high-quality genome assembly for Dillenia turbinata (Dilleniales).</title>
        <authorList>
            <person name="Chanderbali A."/>
        </authorList>
    </citation>
    <scope>NUCLEOTIDE SEQUENCE [LARGE SCALE GENOMIC DNA]</scope>
    <source>
        <strain evidence="5">LSX21</strain>
        <tissue evidence="5">Leaf</tissue>
    </source>
</reference>
<evidence type="ECO:0000256" key="2">
    <source>
        <dbReference type="ARBA" id="ARBA00023004"/>
    </source>
</evidence>
<evidence type="ECO:0000313" key="6">
    <source>
        <dbReference type="Proteomes" id="UP001370490"/>
    </source>
</evidence>
<comment type="similarity">
    <text evidence="3">Belongs to the iron/ascorbate-dependent oxidoreductase family.</text>
</comment>
<keyword evidence="6" id="KW-1185">Reference proteome</keyword>
<dbReference type="Proteomes" id="UP001370490">
    <property type="component" value="Unassembled WGS sequence"/>
</dbReference>
<keyword evidence="1 3" id="KW-0479">Metal-binding</keyword>
<keyword evidence="2 3" id="KW-0408">Iron</keyword>
<keyword evidence="3" id="KW-0560">Oxidoreductase</keyword>
<evidence type="ECO:0000256" key="3">
    <source>
        <dbReference type="RuleBase" id="RU003682"/>
    </source>
</evidence>
<dbReference type="SUPFAM" id="SSF51197">
    <property type="entry name" value="Clavaminate synthase-like"/>
    <property type="match status" value="1"/>
</dbReference>
<dbReference type="InterPro" id="IPR044861">
    <property type="entry name" value="IPNS-like_FE2OG_OXY"/>
</dbReference>
<dbReference type="PANTHER" id="PTHR47990">
    <property type="entry name" value="2-OXOGLUTARATE (2OG) AND FE(II)-DEPENDENT OXYGENASE SUPERFAMILY PROTEIN-RELATED"/>
    <property type="match status" value="1"/>
</dbReference>
<name>A0AAN8V4K1_9MAGN</name>
<dbReference type="Pfam" id="PF14226">
    <property type="entry name" value="DIOX_N"/>
    <property type="match status" value="1"/>
</dbReference>
<evidence type="ECO:0000259" key="4">
    <source>
        <dbReference type="PROSITE" id="PS51471"/>
    </source>
</evidence>
<protein>
    <submittedName>
        <fullName evidence="5">Non-hem dioxygenase N-terminal domain</fullName>
    </submittedName>
</protein>
<dbReference type="InterPro" id="IPR027443">
    <property type="entry name" value="IPNS-like_sf"/>
</dbReference>
<accession>A0AAN8V4K1</accession>
<dbReference type="InterPro" id="IPR026992">
    <property type="entry name" value="DIOX_N"/>
</dbReference>
<gene>
    <name evidence="5" type="ORF">RJ641_014525</name>
</gene>
<comment type="caution">
    <text evidence="5">The sequence shown here is derived from an EMBL/GenBank/DDBJ whole genome shotgun (WGS) entry which is preliminary data.</text>
</comment>
<dbReference type="PROSITE" id="PS51471">
    <property type="entry name" value="FE2OG_OXY"/>
    <property type="match status" value="1"/>
</dbReference>
<dbReference type="InterPro" id="IPR050231">
    <property type="entry name" value="Iron_ascorbate_oxido_reductase"/>
</dbReference>
<dbReference type="EMBL" id="JBAMMX010000020">
    <property type="protein sequence ID" value="KAK6920847.1"/>
    <property type="molecule type" value="Genomic_DNA"/>
</dbReference>
<keyword evidence="5" id="KW-0223">Dioxygenase</keyword>
<dbReference type="InterPro" id="IPR005123">
    <property type="entry name" value="Oxoglu/Fe-dep_dioxygenase_dom"/>
</dbReference>
<proteinExistence type="inferred from homology"/>
<evidence type="ECO:0000313" key="5">
    <source>
        <dbReference type="EMBL" id="KAK6920847.1"/>
    </source>
</evidence>
<dbReference type="Gene3D" id="2.60.120.330">
    <property type="entry name" value="B-lactam Antibiotic, Isopenicillin N Synthase, Chain"/>
    <property type="match status" value="1"/>
</dbReference>
<dbReference type="Pfam" id="PF03171">
    <property type="entry name" value="2OG-FeII_Oxy"/>
    <property type="match status" value="1"/>
</dbReference>